<keyword evidence="3 10" id="KW-0436">Ligase</keyword>
<feature type="domain" description="AMP-binding enzyme C-terminal" evidence="9">
    <location>
        <begin position="473"/>
        <end position="547"/>
    </location>
</feature>
<evidence type="ECO:0000256" key="5">
    <source>
        <dbReference type="ARBA" id="ARBA00026121"/>
    </source>
</evidence>
<dbReference type="Gene3D" id="3.40.50.12780">
    <property type="entry name" value="N-terminal domain of ligase-like"/>
    <property type="match status" value="1"/>
</dbReference>
<keyword evidence="4" id="KW-0472">Membrane</keyword>
<evidence type="ECO:0000313" key="11">
    <source>
        <dbReference type="Proteomes" id="UP000325607"/>
    </source>
</evidence>
<evidence type="ECO:0000256" key="7">
    <source>
        <dbReference type="ARBA" id="ARBA00042773"/>
    </source>
</evidence>
<evidence type="ECO:0000259" key="8">
    <source>
        <dbReference type="Pfam" id="PF00501"/>
    </source>
</evidence>
<dbReference type="InterPro" id="IPR025110">
    <property type="entry name" value="AMP-bd_C"/>
</dbReference>
<sequence length="563" mass="61628">MNRSNKKDNEKLKLVSTRQSGSELADLGVCTIEELLQRSAMKTPKAPAVSAMGANISYERLQNLSAAVATWLINQGLQPGARVAVALPNMLAHPVACLGIIRAGLIAVCVNPLYTPQELAQVFKDSEVKAVFLFEPMGQGVQQAMLKAGVSIAVQVAPGDQLGWRRTLVNWVAHRRLGSKFTRIEGAVDWRKVVATRATKLSQRAPITAEQTAFIIYSGGTTGQPKGVPISHRALLFNVGQQHSALRPHLLGRAEPDYVLLLAVPLYHILGLGNLLFTLTKGGKAVLVMNPRDTTAFVKEWSRHRISSFPGVNTLYNSLLENEEFHSQDFTDLALCLGAGMPVSESTAKFWHRITGCHITEAYGMTETGLISCNPAGRSRPGSVGLPVAGIEISLRSENDDEVTVGAGEICVRSPAIMAGYWRRPEENASAFTSDGFFRTGDIGLFDPDGYLRLVDRKKEMIISSGFKVFPSEIERVLNAHPGVMESAVVPAPDEKAGEIPIAYVVRRQPYLDEAHVIAHCEKYLVSYKRPRRIIFRDDLPKSNVGKILRKELVGAEQQECSE</sequence>
<dbReference type="EMBL" id="CABVGX010000001">
    <property type="protein sequence ID" value="VVM35687.1"/>
    <property type="molecule type" value="Genomic_DNA"/>
</dbReference>
<dbReference type="Gene3D" id="3.30.300.30">
    <property type="match status" value="1"/>
</dbReference>
<dbReference type="EC" id="6.2.1.3" evidence="5"/>
<dbReference type="OrthoDB" id="9803968at2"/>
<dbReference type="SUPFAM" id="SSF56801">
    <property type="entry name" value="Acetyl-CoA synthetase-like"/>
    <property type="match status" value="1"/>
</dbReference>
<dbReference type="PROSITE" id="PS00455">
    <property type="entry name" value="AMP_BINDING"/>
    <property type="match status" value="1"/>
</dbReference>
<dbReference type="AlphaFoldDB" id="A0A5E6P2C0"/>
<evidence type="ECO:0000256" key="1">
    <source>
        <dbReference type="ARBA" id="ARBA00004170"/>
    </source>
</evidence>
<dbReference type="GO" id="GO:0016020">
    <property type="term" value="C:membrane"/>
    <property type="evidence" value="ECO:0007669"/>
    <property type="project" value="UniProtKB-SubCell"/>
</dbReference>
<dbReference type="InterPro" id="IPR020845">
    <property type="entry name" value="AMP-binding_CS"/>
</dbReference>
<dbReference type="Proteomes" id="UP000325607">
    <property type="component" value="Unassembled WGS sequence"/>
</dbReference>
<dbReference type="Pfam" id="PF00501">
    <property type="entry name" value="AMP-binding"/>
    <property type="match status" value="1"/>
</dbReference>
<accession>A0A5E6P2C0</accession>
<organism evidence="10 11">
    <name type="scientific">Pseudomonas fluorescens</name>
    <dbReference type="NCBI Taxonomy" id="294"/>
    <lineage>
        <taxon>Bacteria</taxon>
        <taxon>Pseudomonadati</taxon>
        <taxon>Pseudomonadota</taxon>
        <taxon>Gammaproteobacteria</taxon>
        <taxon>Pseudomonadales</taxon>
        <taxon>Pseudomonadaceae</taxon>
        <taxon>Pseudomonas</taxon>
    </lineage>
</organism>
<evidence type="ECO:0000256" key="2">
    <source>
        <dbReference type="ARBA" id="ARBA00005005"/>
    </source>
</evidence>
<gene>
    <name evidence="10" type="primary">fadD_1</name>
    <name evidence="10" type="ORF">PS645_00010</name>
</gene>
<dbReference type="PANTHER" id="PTHR43767">
    <property type="entry name" value="LONG-CHAIN-FATTY-ACID--COA LIGASE"/>
    <property type="match status" value="1"/>
</dbReference>
<dbReference type="InterPro" id="IPR042099">
    <property type="entry name" value="ANL_N_sf"/>
</dbReference>
<evidence type="ECO:0000259" key="9">
    <source>
        <dbReference type="Pfam" id="PF13193"/>
    </source>
</evidence>
<proteinExistence type="predicted"/>
<dbReference type="InterPro" id="IPR000873">
    <property type="entry name" value="AMP-dep_synth/lig_dom"/>
</dbReference>
<name>A0A5E6P2C0_PSEFL</name>
<dbReference type="Pfam" id="PF13193">
    <property type="entry name" value="AMP-binding_C"/>
    <property type="match status" value="1"/>
</dbReference>
<comment type="pathway">
    <text evidence="2">Lipid metabolism; fatty acid beta-oxidation.</text>
</comment>
<dbReference type="InterPro" id="IPR050237">
    <property type="entry name" value="ATP-dep_AMP-bd_enzyme"/>
</dbReference>
<comment type="subcellular location">
    <subcellularLocation>
        <location evidence="1">Membrane</location>
        <topology evidence="1">Peripheral membrane protein</topology>
    </subcellularLocation>
</comment>
<dbReference type="InterPro" id="IPR045851">
    <property type="entry name" value="AMP-bd_C_sf"/>
</dbReference>
<evidence type="ECO:0000256" key="4">
    <source>
        <dbReference type="ARBA" id="ARBA00023136"/>
    </source>
</evidence>
<dbReference type="GO" id="GO:0004467">
    <property type="term" value="F:long-chain fatty acid-CoA ligase activity"/>
    <property type="evidence" value="ECO:0007669"/>
    <property type="project" value="UniProtKB-EC"/>
</dbReference>
<evidence type="ECO:0000256" key="3">
    <source>
        <dbReference type="ARBA" id="ARBA00022598"/>
    </source>
</evidence>
<evidence type="ECO:0000256" key="6">
    <source>
        <dbReference type="ARBA" id="ARBA00039545"/>
    </source>
</evidence>
<feature type="domain" description="AMP-dependent synthetase/ligase" evidence="8">
    <location>
        <begin position="36"/>
        <end position="422"/>
    </location>
</feature>
<dbReference type="PANTHER" id="PTHR43767:SF8">
    <property type="entry name" value="LONG-CHAIN-FATTY-ACID--COA LIGASE"/>
    <property type="match status" value="1"/>
</dbReference>
<protein>
    <recommendedName>
        <fullName evidence="6">Long-chain-fatty-acid--CoA ligase</fullName>
        <ecNumber evidence="5">6.2.1.3</ecNumber>
    </recommendedName>
    <alternativeName>
        <fullName evidence="7">Long-chain acyl-CoA synthetase</fullName>
    </alternativeName>
</protein>
<evidence type="ECO:0000313" key="10">
    <source>
        <dbReference type="EMBL" id="VVM35687.1"/>
    </source>
</evidence>
<dbReference type="RefSeq" id="WP_032902052.1">
    <property type="nucleotide sequence ID" value="NZ_CABVGX010000001.1"/>
</dbReference>
<reference evidence="10 11" key="1">
    <citation type="submission" date="2019-09" db="EMBL/GenBank/DDBJ databases">
        <authorList>
            <person name="Chandra G."/>
            <person name="Truman W A."/>
        </authorList>
    </citation>
    <scope>NUCLEOTIDE SEQUENCE [LARGE SCALE GENOMIC DNA]</scope>
    <source>
        <strain evidence="10">PS645</strain>
    </source>
</reference>